<keyword evidence="3" id="KW-1185">Reference proteome</keyword>
<reference evidence="2 3" key="1">
    <citation type="submission" date="2015-09" db="EMBL/GenBank/DDBJ databases">
        <title>Trachymyrmex zeteki WGS genome.</title>
        <authorList>
            <person name="Nygaard S."/>
            <person name="Hu H."/>
            <person name="Boomsma J."/>
            <person name="Zhang G."/>
        </authorList>
    </citation>
    <scope>NUCLEOTIDE SEQUENCE [LARGE SCALE GENOMIC DNA]</scope>
    <source>
        <strain evidence="2">Tzet28-1</strain>
        <tissue evidence="2">Whole body</tissue>
    </source>
</reference>
<protein>
    <submittedName>
        <fullName evidence="2">Uncharacterized protein</fullName>
    </submittedName>
</protein>
<dbReference type="Proteomes" id="UP000075809">
    <property type="component" value="Unassembled WGS sequence"/>
</dbReference>
<sequence length="175" mass="19365">IALALGTLDTTAWPSAVLDTRIPLPNGGSDAAPRRLGISSLVSFFKADRGGADRLTASPECLWAMCARKPDWTPRLRVLFFLPNIEVPGPSARGTRLSELTSWLTWSVRALVCLRDPKRFPRAVTSTGLLAGRKPYHLALELNFYLPDPKVLRRSPPVSKDMDSNRKRCDRKAIA</sequence>
<accession>A0A151XFZ1</accession>
<evidence type="ECO:0000313" key="3">
    <source>
        <dbReference type="Proteomes" id="UP000075809"/>
    </source>
</evidence>
<evidence type="ECO:0000256" key="1">
    <source>
        <dbReference type="SAM" id="MobiDB-lite"/>
    </source>
</evidence>
<dbReference type="AlphaFoldDB" id="A0A151XFZ1"/>
<gene>
    <name evidence="2" type="ORF">ALC60_01613</name>
</gene>
<feature type="non-terminal residue" evidence="2">
    <location>
        <position position="1"/>
    </location>
</feature>
<evidence type="ECO:0000313" key="2">
    <source>
        <dbReference type="EMBL" id="KYQ59304.1"/>
    </source>
</evidence>
<feature type="region of interest" description="Disordered" evidence="1">
    <location>
        <begin position="155"/>
        <end position="175"/>
    </location>
</feature>
<organism evidence="2 3">
    <name type="scientific">Mycetomoellerius zeteki</name>
    <dbReference type="NCBI Taxonomy" id="64791"/>
    <lineage>
        <taxon>Eukaryota</taxon>
        <taxon>Metazoa</taxon>
        <taxon>Ecdysozoa</taxon>
        <taxon>Arthropoda</taxon>
        <taxon>Hexapoda</taxon>
        <taxon>Insecta</taxon>
        <taxon>Pterygota</taxon>
        <taxon>Neoptera</taxon>
        <taxon>Endopterygota</taxon>
        <taxon>Hymenoptera</taxon>
        <taxon>Apocrita</taxon>
        <taxon>Aculeata</taxon>
        <taxon>Formicoidea</taxon>
        <taxon>Formicidae</taxon>
        <taxon>Myrmicinae</taxon>
        <taxon>Mycetomoellerius</taxon>
    </lineage>
</organism>
<proteinExistence type="predicted"/>
<feature type="compositionally biased region" description="Basic and acidic residues" evidence="1">
    <location>
        <begin position="160"/>
        <end position="175"/>
    </location>
</feature>
<name>A0A151XFZ1_9HYME</name>
<dbReference type="EMBL" id="KQ982174">
    <property type="protein sequence ID" value="KYQ59304.1"/>
    <property type="molecule type" value="Genomic_DNA"/>
</dbReference>